<dbReference type="PROSITE" id="PS00678">
    <property type="entry name" value="WD_REPEATS_1"/>
    <property type="match status" value="1"/>
</dbReference>
<dbReference type="InterPro" id="IPR015943">
    <property type="entry name" value="WD40/YVTN_repeat-like_dom_sf"/>
</dbReference>
<feature type="repeat" description="WD" evidence="3">
    <location>
        <begin position="186"/>
        <end position="209"/>
    </location>
</feature>
<feature type="repeat" description="WD" evidence="3">
    <location>
        <begin position="8"/>
        <end position="30"/>
    </location>
</feature>
<comment type="caution">
    <text evidence="5">The sequence shown here is derived from an EMBL/GenBank/DDBJ whole genome shotgun (WGS) entry which is preliminary data.</text>
</comment>
<dbReference type="InterPro" id="IPR001680">
    <property type="entry name" value="WD40_rpt"/>
</dbReference>
<dbReference type="AlphaFoldDB" id="A0A835MAV4"/>
<dbReference type="PROSITE" id="PS50082">
    <property type="entry name" value="WD_REPEATS_2"/>
    <property type="match status" value="3"/>
</dbReference>
<evidence type="ECO:0008006" key="7">
    <source>
        <dbReference type="Google" id="ProtNLM"/>
    </source>
</evidence>
<proteinExistence type="predicted"/>
<dbReference type="SMART" id="SM00320">
    <property type="entry name" value="WD40"/>
    <property type="match status" value="4"/>
</dbReference>
<dbReference type="SUPFAM" id="SSF50978">
    <property type="entry name" value="WD40 repeat-like"/>
    <property type="match status" value="1"/>
</dbReference>
<gene>
    <name evidence="5" type="ORF">IFM89_026905</name>
</gene>
<feature type="region of interest" description="Disordered" evidence="4">
    <location>
        <begin position="253"/>
        <end position="273"/>
    </location>
</feature>
<protein>
    <recommendedName>
        <fullName evidence="7">WD repeat-containing protein 44</fullName>
    </recommendedName>
</protein>
<keyword evidence="2" id="KW-0677">Repeat</keyword>
<name>A0A835MAV4_9MAGN</name>
<evidence type="ECO:0000313" key="6">
    <source>
        <dbReference type="Proteomes" id="UP000631114"/>
    </source>
</evidence>
<organism evidence="5 6">
    <name type="scientific">Coptis chinensis</name>
    <dbReference type="NCBI Taxonomy" id="261450"/>
    <lineage>
        <taxon>Eukaryota</taxon>
        <taxon>Viridiplantae</taxon>
        <taxon>Streptophyta</taxon>
        <taxon>Embryophyta</taxon>
        <taxon>Tracheophyta</taxon>
        <taxon>Spermatophyta</taxon>
        <taxon>Magnoliopsida</taxon>
        <taxon>Ranunculales</taxon>
        <taxon>Ranunculaceae</taxon>
        <taxon>Coptidoideae</taxon>
        <taxon>Coptis</taxon>
    </lineage>
</organism>
<evidence type="ECO:0000313" key="5">
    <source>
        <dbReference type="EMBL" id="KAF9625765.1"/>
    </source>
</evidence>
<sequence>MYLGVQQLLSSSMDKTVRLWDMETKSCLKLFAHNDYVTCIQFHPMDDSYFISGSLDAKVRIWSIPERKVVDWSDLHEMVTAVCYTPDGQVQNIISSTRIVWCISGFPEEVAACTASRVYSKLHQKGQIDVQNKKKSQAKKITGFEFAPGNSSEVLITSADSRVRIFDGSDITCKFRGFRNTSSQISASFTTDGKYIVSASEDSQVYVWKRDEIQNAGGGKGKGSITTQSYERFQCRDVSVAIPWPGSTKYEPSLTPLQSKTHSRNLNLHPFPSPTPLTLEEAIMRTPSIKKNLPPCQGNIACRSGADMCSEDELPSISRTNSGLRSVSRINSGLPTVSRTNSGLRVSRTNSEIGDSASFLSASASTSFTYRDSPSISASETSYSSLSWLLDGGSNSSRRSIQATAWGLVVVTAGLGGEIRIYQNFGLPVRVGRQTNLFRDYTSGSIGNTSNKGFS</sequence>
<dbReference type="InterPro" id="IPR019775">
    <property type="entry name" value="WD40_repeat_CS"/>
</dbReference>
<dbReference type="EMBL" id="JADFTS010000001">
    <property type="protein sequence ID" value="KAF9625765.1"/>
    <property type="molecule type" value="Genomic_DNA"/>
</dbReference>
<keyword evidence="6" id="KW-1185">Reference proteome</keyword>
<dbReference type="PANTHER" id="PTHR14221:SF41">
    <property type="entry name" value="TRANSDUCIN_WD40 REPEAT-LIKE SUPERFAMILY PROTEIN"/>
    <property type="match status" value="1"/>
</dbReference>
<keyword evidence="1 3" id="KW-0853">WD repeat</keyword>
<dbReference type="PRINTS" id="PR00320">
    <property type="entry name" value="GPROTEINBRPT"/>
</dbReference>
<dbReference type="Proteomes" id="UP000631114">
    <property type="component" value="Unassembled WGS sequence"/>
</dbReference>
<evidence type="ECO:0000256" key="1">
    <source>
        <dbReference type="ARBA" id="ARBA00022574"/>
    </source>
</evidence>
<dbReference type="PANTHER" id="PTHR14221">
    <property type="entry name" value="WD REPEAT DOMAIN 44"/>
    <property type="match status" value="1"/>
</dbReference>
<dbReference type="InterPro" id="IPR036322">
    <property type="entry name" value="WD40_repeat_dom_sf"/>
</dbReference>
<reference evidence="5 6" key="1">
    <citation type="submission" date="2020-10" db="EMBL/GenBank/DDBJ databases">
        <title>The Coptis chinensis genome and diversification of protoberbering-type alkaloids.</title>
        <authorList>
            <person name="Wang B."/>
            <person name="Shu S."/>
            <person name="Song C."/>
            <person name="Liu Y."/>
        </authorList>
    </citation>
    <scope>NUCLEOTIDE SEQUENCE [LARGE SCALE GENOMIC DNA]</scope>
    <source>
        <strain evidence="5">HL-2020</strain>
        <tissue evidence="5">Leaf</tissue>
    </source>
</reference>
<dbReference type="PROSITE" id="PS50294">
    <property type="entry name" value="WD_REPEATS_REGION"/>
    <property type="match status" value="1"/>
</dbReference>
<evidence type="ECO:0000256" key="2">
    <source>
        <dbReference type="ARBA" id="ARBA00022737"/>
    </source>
</evidence>
<feature type="repeat" description="WD" evidence="3">
    <location>
        <begin position="30"/>
        <end position="64"/>
    </location>
</feature>
<accession>A0A835MAV4</accession>
<dbReference type="InterPro" id="IPR040324">
    <property type="entry name" value="WDR44/Dgr2"/>
</dbReference>
<evidence type="ECO:0000256" key="4">
    <source>
        <dbReference type="SAM" id="MobiDB-lite"/>
    </source>
</evidence>
<dbReference type="Pfam" id="PF00400">
    <property type="entry name" value="WD40"/>
    <property type="match status" value="3"/>
</dbReference>
<dbReference type="OrthoDB" id="408728at2759"/>
<dbReference type="Gene3D" id="2.130.10.10">
    <property type="entry name" value="YVTN repeat-like/Quinoprotein amine dehydrogenase"/>
    <property type="match status" value="1"/>
</dbReference>
<dbReference type="InterPro" id="IPR020472">
    <property type="entry name" value="WD40_PAC1"/>
</dbReference>
<feature type="compositionally biased region" description="Polar residues" evidence="4">
    <location>
        <begin position="255"/>
        <end position="266"/>
    </location>
</feature>
<evidence type="ECO:0000256" key="3">
    <source>
        <dbReference type="PROSITE-ProRule" id="PRU00221"/>
    </source>
</evidence>